<evidence type="ECO:0000313" key="2">
    <source>
        <dbReference type="EMBL" id="SFE11865.1"/>
    </source>
</evidence>
<dbReference type="InterPro" id="IPR050312">
    <property type="entry name" value="IolE/XylAMocC-like"/>
</dbReference>
<dbReference type="AlphaFoldDB" id="A0A1I1XWV9"/>
<dbReference type="OrthoDB" id="9798407at2"/>
<dbReference type="Proteomes" id="UP000183410">
    <property type="component" value="Unassembled WGS sequence"/>
</dbReference>
<evidence type="ECO:0000313" key="3">
    <source>
        <dbReference type="Proteomes" id="UP000183410"/>
    </source>
</evidence>
<dbReference type="PANTHER" id="PTHR12110:SF41">
    <property type="entry name" value="INOSOSE DEHYDRATASE"/>
    <property type="match status" value="1"/>
</dbReference>
<reference evidence="3" key="1">
    <citation type="submission" date="2016-10" db="EMBL/GenBank/DDBJ databases">
        <authorList>
            <person name="Varghese N."/>
            <person name="Submissions S."/>
        </authorList>
    </citation>
    <scope>NUCLEOTIDE SEQUENCE [LARGE SCALE GENOMIC DNA]</scope>
    <source>
        <strain evidence="3">CGMCC 1.10223</strain>
    </source>
</reference>
<name>A0A1I1XWV9_9BACL</name>
<dbReference type="InterPro" id="IPR013022">
    <property type="entry name" value="Xyl_isomerase-like_TIM-brl"/>
</dbReference>
<sequence>MLKDKIAVQLYTLREECHADFPGVLRKISQIGYGGVQFAGFQGYDPQELKAVLDEVGLKTAGMHVGFHDIVANTGKVVSDARLFDTRDIICPSIPAELRNEGGYKQLKKDLNGIAKHLKGEGFRISYHNHAFEFETVIEGQNALSYLLEAAVDNEILAELDVYWLQKCGLEPVTFFKPYADRMPIVHMKDMTADGEQAFAEIGTGSIEFEPIIRWGEENGVEWYVVEQDVCRTAPMDCVQTSFTNLYNLMSNLQPNLFGEA</sequence>
<dbReference type="Gene3D" id="3.20.20.150">
    <property type="entry name" value="Divalent-metal-dependent TIM barrel enzymes"/>
    <property type="match status" value="1"/>
</dbReference>
<protein>
    <submittedName>
        <fullName evidence="2">Sugar phosphate isomerase/epimerase</fullName>
    </submittedName>
</protein>
<feature type="domain" description="Xylose isomerase-like TIM barrel" evidence="1">
    <location>
        <begin position="26"/>
        <end position="227"/>
    </location>
</feature>
<gene>
    <name evidence="2" type="ORF">SAMN04487969_101151</name>
</gene>
<proteinExistence type="predicted"/>
<keyword evidence="3" id="KW-1185">Reference proteome</keyword>
<dbReference type="GO" id="GO:0016853">
    <property type="term" value="F:isomerase activity"/>
    <property type="evidence" value="ECO:0007669"/>
    <property type="project" value="UniProtKB-KW"/>
</dbReference>
<accession>A0A1I1XWV9</accession>
<dbReference type="RefSeq" id="WP_046230495.1">
    <property type="nucleotide sequence ID" value="NZ_FONN01000001.1"/>
</dbReference>
<dbReference type="SUPFAM" id="SSF51658">
    <property type="entry name" value="Xylose isomerase-like"/>
    <property type="match status" value="1"/>
</dbReference>
<organism evidence="2 3">
    <name type="scientific">Paenibacillus algorifonticola</name>
    <dbReference type="NCBI Taxonomy" id="684063"/>
    <lineage>
        <taxon>Bacteria</taxon>
        <taxon>Bacillati</taxon>
        <taxon>Bacillota</taxon>
        <taxon>Bacilli</taxon>
        <taxon>Bacillales</taxon>
        <taxon>Paenibacillaceae</taxon>
        <taxon>Paenibacillus</taxon>
    </lineage>
</organism>
<keyword evidence="2" id="KW-0413">Isomerase</keyword>
<evidence type="ECO:0000259" key="1">
    <source>
        <dbReference type="Pfam" id="PF01261"/>
    </source>
</evidence>
<dbReference type="EMBL" id="FONN01000001">
    <property type="protein sequence ID" value="SFE11865.1"/>
    <property type="molecule type" value="Genomic_DNA"/>
</dbReference>
<dbReference type="Pfam" id="PF01261">
    <property type="entry name" value="AP_endonuc_2"/>
    <property type="match status" value="1"/>
</dbReference>
<dbReference type="PANTHER" id="PTHR12110">
    <property type="entry name" value="HYDROXYPYRUVATE ISOMERASE"/>
    <property type="match status" value="1"/>
</dbReference>
<dbReference type="InterPro" id="IPR036237">
    <property type="entry name" value="Xyl_isomerase-like_sf"/>
</dbReference>